<dbReference type="PROSITE" id="PS00913">
    <property type="entry name" value="ADH_IRON_1"/>
    <property type="match status" value="1"/>
</dbReference>
<keyword evidence="10" id="KW-1208">Phospholipid metabolism</keyword>
<organism evidence="11 12">
    <name type="scientific">Aquincola tertiaricarbonis</name>
    <dbReference type="NCBI Taxonomy" id="391953"/>
    <lineage>
        <taxon>Bacteria</taxon>
        <taxon>Pseudomonadati</taxon>
        <taxon>Pseudomonadota</taxon>
        <taxon>Betaproteobacteria</taxon>
        <taxon>Burkholderiales</taxon>
        <taxon>Sphaerotilaceae</taxon>
        <taxon>Aquincola</taxon>
    </lineage>
</organism>
<dbReference type="InterPro" id="IPR016205">
    <property type="entry name" value="Glycerol_DH"/>
</dbReference>
<name>A0ABY4S2B7_AQUTE</name>
<gene>
    <name evidence="11" type="ORF">MW290_02925</name>
</gene>
<dbReference type="InterPro" id="IPR018211">
    <property type="entry name" value="ADH_Fe_CS"/>
</dbReference>
<keyword evidence="12" id="KW-1185">Reference proteome</keyword>
<dbReference type="RefSeq" id="WP_250195825.1">
    <property type="nucleotide sequence ID" value="NZ_CP097635.1"/>
</dbReference>
<dbReference type="Gene3D" id="1.20.1090.10">
    <property type="entry name" value="Dehydroquinate synthase-like - alpha domain"/>
    <property type="match status" value="1"/>
</dbReference>
<dbReference type="EMBL" id="CP097635">
    <property type="protein sequence ID" value="URI07591.1"/>
    <property type="molecule type" value="Genomic_DNA"/>
</dbReference>
<dbReference type="Pfam" id="PF13685">
    <property type="entry name" value="Fe-ADH_2"/>
    <property type="match status" value="1"/>
</dbReference>
<evidence type="ECO:0000313" key="12">
    <source>
        <dbReference type="Proteomes" id="UP001056201"/>
    </source>
</evidence>
<protein>
    <submittedName>
        <fullName evidence="11">Glycerol dehydrogenase</fullName>
    </submittedName>
</protein>
<evidence type="ECO:0000313" key="11">
    <source>
        <dbReference type="EMBL" id="URI07591.1"/>
    </source>
</evidence>
<evidence type="ECO:0000256" key="2">
    <source>
        <dbReference type="ARBA" id="ARBA00022490"/>
    </source>
</evidence>
<evidence type="ECO:0000256" key="1">
    <source>
        <dbReference type="ARBA" id="ARBA00007358"/>
    </source>
</evidence>
<dbReference type="CDD" id="cd08170">
    <property type="entry name" value="GlyDH"/>
    <property type="match status" value="1"/>
</dbReference>
<keyword evidence="9" id="KW-0594">Phospholipid biosynthesis</keyword>
<proteinExistence type="inferred from homology"/>
<dbReference type="Gene3D" id="3.40.50.1970">
    <property type="match status" value="1"/>
</dbReference>
<evidence type="ECO:0000256" key="9">
    <source>
        <dbReference type="ARBA" id="ARBA00023209"/>
    </source>
</evidence>
<accession>A0ABY4S2B7</accession>
<keyword evidence="6" id="KW-0560">Oxidoreductase</keyword>
<keyword evidence="5" id="KW-0521">NADP</keyword>
<keyword evidence="3" id="KW-0444">Lipid biosynthesis</keyword>
<evidence type="ECO:0000256" key="4">
    <source>
        <dbReference type="ARBA" id="ARBA00022723"/>
    </source>
</evidence>
<dbReference type="PANTHER" id="PTHR43616">
    <property type="entry name" value="GLYCEROL DEHYDROGENASE"/>
    <property type="match status" value="1"/>
</dbReference>
<dbReference type="InterPro" id="IPR032837">
    <property type="entry name" value="G1PDH"/>
</dbReference>
<dbReference type="Proteomes" id="UP001056201">
    <property type="component" value="Chromosome 1"/>
</dbReference>
<evidence type="ECO:0000256" key="3">
    <source>
        <dbReference type="ARBA" id="ARBA00022516"/>
    </source>
</evidence>
<evidence type="ECO:0000256" key="5">
    <source>
        <dbReference type="ARBA" id="ARBA00022857"/>
    </source>
</evidence>
<dbReference type="SUPFAM" id="SSF56796">
    <property type="entry name" value="Dehydroquinate synthase-like"/>
    <property type="match status" value="1"/>
</dbReference>
<keyword evidence="4" id="KW-0479">Metal-binding</keyword>
<reference evidence="11" key="1">
    <citation type="submission" date="2022-05" db="EMBL/GenBank/DDBJ databases">
        <title>An RpoN-dependent PEP-CTERM gene is involved in floc formation of an Aquincola tertiaricarbonis strain.</title>
        <authorList>
            <person name="Qiu D."/>
            <person name="Xia M."/>
        </authorList>
    </citation>
    <scope>NUCLEOTIDE SEQUENCE</scope>
    <source>
        <strain evidence="11">RN12</strain>
    </source>
</reference>
<evidence type="ECO:0000256" key="6">
    <source>
        <dbReference type="ARBA" id="ARBA00023002"/>
    </source>
</evidence>
<keyword evidence="8" id="KW-0443">Lipid metabolism</keyword>
<evidence type="ECO:0000256" key="7">
    <source>
        <dbReference type="ARBA" id="ARBA00023027"/>
    </source>
</evidence>
<keyword evidence="2" id="KW-0963">Cytoplasm</keyword>
<evidence type="ECO:0000256" key="10">
    <source>
        <dbReference type="ARBA" id="ARBA00023264"/>
    </source>
</evidence>
<dbReference type="PANTHER" id="PTHR43616:SF5">
    <property type="entry name" value="GLYCEROL DEHYDROGENASE 1"/>
    <property type="match status" value="1"/>
</dbReference>
<comment type="similarity">
    <text evidence="1">Belongs to the iron-containing alcohol dehydrogenase family.</text>
</comment>
<keyword evidence="7" id="KW-0520">NAD</keyword>
<evidence type="ECO:0000256" key="8">
    <source>
        <dbReference type="ARBA" id="ARBA00023098"/>
    </source>
</evidence>
<sequence>MGLQRLPEGLRAFGAAHRYYQGPGALAIAGEVARSLGQQALLVCDHVVQAMLQPALGQACEAAGVTLRTVIAEGEVTHPTVDACLAEVRATGPAPQLVVAAGGGKGVDTGKAVARALGTPLVVVATAASNDGPCSKNFVFYDEAHRMLSVEHLPRNPDAVIVDTRLLARAPKVLLLSGIGDALAKLYEGEQCRRSGARNAFGGTSTLAAAELARACDRVIRADALAALRAAGRGEPDDAFERLTEALVLLSGLAFENSGLSLAHAMTRGLPRAPGVDRALHGLQVAYALLVQWLLEERSAGFIDEQLAFYRAVGLPTHLRALGAADVDDALLQQIADGTMTAPHVPNFQRPLNASDFVAAMRSLEHLAA</sequence>
<dbReference type="PIRSF" id="PIRSF000112">
    <property type="entry name" value="Glycerol_dehydrogenase"/>
    <property type="match status" value="1"/>
</dbReference>